<feature type="compositionally biased region" description="Low complexity" evidence="2">
    <location>
        <begin position="54"/>
        <end position="71"/>
    </location>
</feature>
<organism evidence="4 5">
    <name type="scientific">Streptomyces antimycoticus</name>
    <dbReference type="NCBI Taxonomy" id="68175"/>
    <lineage>
        <taxon>Bacteria</taxon>
        <taxon>Bacillati</taxon>
        <taxon>Actinomycetota</taxon>
        <taxon>Actinomycetes</taxon>
        <taxon>Kitasatosporales</taxon>
        <taxon>Streptomycetaceae</taxon>
        <taxon>Streptomyces</taxon>
        <taxon>Streptomyces violaceusniger group</taxon>
    </lineage>
</organism>
<feature type="compositionally biased region" description="Low complexity" evidence="2">
    <location>
        <begin position="28"/>
        <end position="46"/>
    </location>
</feature>
<evidence type="ECO:0000259" key="3">
    <source>
        <dbReference type="PROSITE" id="PS50901"/>
    </source>
</evidence>
<sequence length="347" mass="37247">MAAQPRIGAALRRPEADGRTADPSLTEPTTTGTAASSASAPASVPTPTGPTPTGPTSTSPAPTGSASTGPAESTAALVRAVNTHWTGPRAPEVRVLPRVLPSDRLPKGFENPHLGLPIGIDEERMEPVFIDFDSDPFFVVFGESESGKTSLLRLLAQQISQRYAPDEARIIVGDYRRTLLEAVPDSHLLEYAPAAPALEMHMDALSTLMEHRAPGPEVTPRQLRERSWWSGPQFFVIIDDYELVATSAGNPLDFLTRGLPYARDVGVRLIIARNTAGASRSSYEPFMQRIKELGAQGIILSGDPAEGDLLGNTRPRRLPQGRGTLITRKGGTRLVQLGWLPGELGID</sequence>
<dbReference type="InterPro" id="IPR002543">
    <property type="entry name" value="FtsK_dom"/>
</dbReference>
<dbReference type="InterPro" id="IPR027417">
    <property type="entry name" value="P-loop_NTPase"/>
</dbReference>
<dbReference type="GO" id="GO:0003677">
    <property type="term" value="F:DNA binding"/>
    <property type="evidence" value="ECO:0007669"/>
    <property type="project" value="InterPro"/>
</dbReference>
<gene>
    <name evidence="4" type="ORF">SSPO_032750</name>
</gene>
<dbReference type="PROSITE" id="PS50901">
    <property type="entry name" value="FTSK"/>
    <property type="match status" value="1"/>
</dbReference>
<accession>A0A499V320</accession>
<keyword evidence="1" id="KW-0067">ATP-binding</keyword>
<evidence type="ECO:0000313" key="4">
    <source>
        <dbReference type="EMBL" id="BBJ40557.1"/>
    </source>
</evidence>
<dbReference type="Gene3D" id="3.40.50.300">
    <property type="entry name" value="P-loop containing nucleotide triphosphate hydrolases"/>
    <property type="match status" value="1"/>
</dbReference>
<evidence type="ECO:0000256" key="2">
    <source>
        <dbReference type="SAM" id="MobiDB-lite"/>
    </source>
</evidence>
<dbReference type="GO" id="GO:0005524">
    <property type="term" value="F:ATP binding"/>
    <property type="evidence" value="ECO:0007669"/>
    <property type="project" value="UniProtKB-UniRule"/>
</dbReference>
<feature type="binding site" evidence="1">
    <location>
        <begin position="142"/>
        <end position="149"/>
    </location>
    <ligand>
        <name>ATP</name>
        <dbReference type="ChEBI" id="CHEBI:30616"/>
    </ligand>
</feature>
<feature type="domain" description="FtsK" evidence="3">
    <location>
        <begin position="125"/>
        <end position="308"/>
    </location>
</feature>
<keyword evidence="1" id="KW-0547">Nucleotide-binding</keyword>
<dbReference type="SUPFAM" id="SSF52540">
    <property type="entry name" value="P-loop containing nucleoside triphosphate hydrolases"/>
    <property type="match status" value="1"/>
</dbReference>
<dbReference type="EMBL" id="AP019620">
    <property type="protein sequence ID" value="BBJ40557.1"/>
    <property type="molecule type" value="Genomic_DNA"/>
</dbReference>
<dbReference type="AlphaFoldDB" id="A0A499V320"/>
<dbReference type="Proteomes" id="UP000463951">
    <property type="component" value="Chromosome"/>
</dbReference>
<name>A0A499V320_9ACTN</name>
<evidence type="ECO:0000313" key="5">
    <source>
        <dbReference type="Proteomes" id="UP000463951"/>
    </source>
</evidence>
<evidence type="ECO:0000256" key="1">
    <source>
        <dbReference type="PROSITE-ProRule" id="PRU00289"/>
    </source>
</evidence>
<protein>
    <recommendedName>
        <fullName evidence="3">FtsK domain-containing protein</fullName>
    </recommendedName>
</protein>
<feature type="region of interest" description="Disordered" evidence="2">
    <location>
        <begin position="1"/>
        <end position="73"/>
    </location>
</feature>
<reference evidence="4 5" key="1">
    <citation type="journal article" date="2020" name="Int. J. Syst. Evol. Microbiol.">
        <title>Reclassification of Streptomyces castelarensis and Streptomyces sporoclivatus as later heterotypic synonyms of Streptomyces antimycoticus.</title>
        <authorList>
            <person name="Komaki H."/>
            <person name="Tamura T."/>
        </authorList>
    </citation>
    <scope>NUCLEOTIDE SEQUENCE [LARGE SCALE GENOMIC DNA]</scope>
    <source>
        <strain evidence="4 5">NBRC 100767</strain>
    </source>
</reference>
<proteinExistence type="predicted"/>